<keyword evidence="1" id="KW-0732">Signal</keyword>
<sequence length="354" mass="39777">MLVTLAFALIGLGLFQAGYGEILSDIPDTKAKSFVLLLNDERVKSKAAAENMGCMTWDKEMVNIAKTAQTECIVNSYADSVHGFILMPSSDSILDYPRTWATQDSDFDYENMTCKQSTKQCKDFMQAMYYKRGKIGCVECHGIFNAIICAFEHKVPEGGLPNRKGTAISKCEQGEHVSYQKCCNSLEKLVKGVFSSTAFLGAAESKNKTEPDVHENANLVPLYRYIDLRSGNTILKLTRNFERDQLYYGIFGKVAQSKEGVNACTSLVELIEWSRGRNRIYATINDKPNAAWKKGASLGYVATAEGQCGANLLAHLFFVWWNGRFRFYTTNPIEVYSNFPMFYYVSSPFALWNI</sequence>
<accession>A0A085NHY2</accession>
<proteinExistence type="predicted"/>
<feature type="chain" id="PRO_5001795902" description="SCP domain-containing protein" evidence="1">
    <location>
        <begin position="21"/>
        <end position="354"/>
    </location>
</feature>
<evidence type="ECO:0008006" key="3">
    <source>
        <dbReference type="Google" id="ProtNLM"/>
    </source>
</evidence>
<dbReference type="Gene3D" id="3.40.33.10">
    <property type="entry name" value="CAP"/>
    <property type="match status" value="1"/>
</dbReference>
<dbReference type="AlphaFoldDB" id="A0A085NHY2"/>
<dbReference type="EMBL" id="KL367498">
    <property type="protein sequence ID" value="KFD69078.1"/>
    <property type="molecule type" value="Genomic_DNA"/>
</dbReference>
<dbReference type="SUPFAM" id="SSF55797">
    <property type="entry name" value="PR-1-like"/>
    <property type="match status" value="1"/>
</dbReference>
<dbReference type="InterPro" id="IPR035940">
    <property type="entry name" value="CAP_sf"/>
</dbReference>
<dbReference type="Proteomes" id="UP000030758">
    <property type="component" value="Unassembled WGS sequence"/>
</dbReference>
<gene>
    <name evidence="2" type="ORF">M514_12786</name>
</gene>
<protein>
    <recommendedName>
        <fullName evidence="3">SCP domain-containing protein</fullName>
    </recommendedName>
</protein>
<evidence type="ECO:0000313" key="2">
    <source>
        <dbReference type="EMBL" id="KFD69078.1"/>
    </source>
</evidence>
<reference evidence="2" key="1">
    <citation type="journal article" date="2014" name="Nat. Genet.">
        <title>Genome and transcriptome of the porcine whipworm Trichuris suis.</title>
        <authorList>
            <person name="Jex A.R."/>
            <person name="Nejsum P."/>
            <person name="Schwarz E.M."/>
            <person name="Hu L."/>
            <person name="Young N.D."/>
            <person name="Hall R.S."/>
            <person name="Korhonen P.K."/>
            <person name="Liao S."/>
            <person name="Thamsborg S."/>
            <person name="Xia J."/>
            <person name="Xu P."/>
            <person name="Wang S."/>
            <person name="Scheerlinck J.P."/>
            <person name="Hofmann A."/>
            <person name="Sternberg P.W."/>
            <person name="Wang J."/>
            <person name="Gasser R.B."/>
        </authorList>
    </citation>
    <scope>NUCLEOTIDE SEQUENCE [LARGE SCALE GENOMIC DNA]</scope>
    <source>
        <strain evidence="2">DCEP-RM93F</strain>
    </source>
</reference>
<evidence type="ECO:0000256" key="1">
    <source>
        <dbReference type="SAM" id="SignalP"/>
    </source>
</evidence>
<name>A0A085NHY2_9BILA</name>
<organism evidence="2">
    <name type="scientific">Trichuris suis</name>
    <name type="common">pig whipworm</name>
    <dbReference type="NCBI Taxonomy" id="68888"/>
    <lineage>
        <taxon>Eukaryota</taxon>
        <taxon>Metazoa</taxon>
        <taxon>Ecdysozoa</taxon>
        <taxon>Nematoda</taxon>
        <taxon>Enoplea</taxon>
        <taxon>Dorylaimia</taxon>
        <taxon>Trichinellida</taxon>
        <taxon>Trichuridae</taxon>
        <taxon>Trichuris</taxon>
    </lineage>
</organism>
<feature type="signal peptide" evidence="1">
    <location>
        <begin position="1"/>
        <end position="20"/>
    </location>
</feature>